<dbReference type="InterPro" id="IPR005467">
    <property type="entry name" value="His_kinase_dom"/>
</dbReference>
<dbReference type="GO" id="GO:0005524">
    <property type="term" value="F:ATP binding"/>
    <property type="evidence" value="ECO:0007669"/>
    <property type="project" value="UniProtKB-KW"/>
</dbReference>
<evidence type="ECO:0000259" key="16">
    <source>
        <dbReference type="PROSITE" id="PS50885"/>
    </source>
</evidence>
<dbReference type="AlphaFoldDB" id="A0A420UWA3"/>
<dbReference type="GO" id="GO:0000155">
    <property type="term" value="F:phosphorelay sensor kinase activity"/>
    <property type="evidence" value="ECO:0007669"/>
    <property type="project" value="InterPro"/>
</dbReference>
<comment type="subcellular location">
    <subcellularLocation>
        <location evidence="2">Cell membrane</location>
        <topology evidence="2">Multi-pass membrane protein</topology>
    </subcellularLocation>
</comment>
<dbReference type="Pfam" id="PF02518">
    <property type="entry name" value="HATPase_c"/>
    <property type="match status" value="1"/>
</dbReference>
<evidence type="ECO:0000256" key="10">
    <source>
        <dbReference type="ARBA" id="ARBA00022840"/>
    </source>
</evidence>
<gene>
    <name evidence="17" type="ORF">SFRA_027540</name>
</gene>
<dbReference type="PANTHER" id="PTHR44936:SF9">
    <property type="entry name" value="SENSOR PROTEIN CREC"/>
    <property type="match status" value="1"/>
</dbReference>
<feature type="compositionally biased region" description="Gly residues" evidence="13">
    <location>
        <begin position="281"/>
        <end position="306"/>
    </location>
</feature>
<evidence type="ECO:0000256" key="1">
    <source>
        <dbReference type="ARBA" id="ARBA00000085"/>
    </source>
</evidence>
<dbReference type="Gene3D" id="1.10.287.130">
    <property type="match status" value="1"/>
</dbReference>
<evidence type="ECO:0000256" key="9">
    <source>
        <dbReference type="ARBA" id="ARBA00022777"/>
    </source>
</evidence>
<evidence type="ECO:0000256" key="7">
    <source>
        <dbReference type="ARBA" id="ARBA00022692"/>
    </source>
</evidence>
<feature type="compositionally biased region" description="Low complexity" evidence="13">
    <location>
        <begin position="458"/>
        <end position="468"/>
    </location>
</feature>
<evidence type="ECO:0000256" key="14">
    <source>
        <dbReference type="SAM" id="Phobius"/>
    </source>
</evidence>
<dbReference type="InterPro" id="IPR050980">
    <property type="entry name" value="2C_sensor_his_kinase"/>
</dbReference>
<keyword evidence="12" id="KW-0902">Two-component regulatory system</keyword>
<dbReference type="Proteomes" id="UP000028058">
    <property type="component" value="Unassembled WGS sequence"/>
</dbReference>
<dbReference type="EC" id="2.7.13.3" evidence="3"/>
<evidence type="ECO:0000256" key="11">
    <source>
        <dbReference type="ARBA" id="ARBA00022989"/>
    </source>
</evidence>
<keyword evidence="11 14" id="KW-1133">Transmembrane helix</keyword>
<dbReference type="InterPro" id="IPR003660">
    <property type="entry name" value="HAMP_dom"/>
</dbReference>
<keyword evidence="6" id="KW-0808">Transferase</keyword>
<evidence type="ECO:0000256" key="12">
    <source>
        <dbReference type="ARBA" id="ARBA00023012"/>
    </source>
</evidence>
<evidence type="ECO:0000256" key="5">
    <source>
        <dbReference type="ARBA" id="ARBA00022553"/>
    </source>
</evidence>
<comment type="caution">
    <text evidence="17">The sequence shown here is derived from an EMBL/GenBank/DDBJ whole genome shotgun (WGS) entry which is preliminary data.</text>
</comment>
<keyword evidence="7 14" id="KW-0812">Transmembrane</keyword>
<keyword evidence="9" id="KW-0418">Kinase</keyword>
<keyword evidence="10" id="KW-0067">ATP-binding</keyword>
<keyword evidence="14" id="KW-0472">Membrane</keyword>
<dbReference type="CDD" id="cd00082">
    <property type="entry name" value="HisKA"/>
    <property type="match status" value="1"/>
</dbReference>
<evidence type="ECO:0000313" key="17">
    <source>
        <dbReference type="EMBL" id="RKM91741.1"/>
    </source>
</evidence>
<evidence type="ECO:0000256" key="4">
    <source>
        <dbReference type="ARBA" id="ARBA00022475"/>
    </source>
</evidence>
<dbReference type="Pfam" id="PF00512">
    <property type="entry name" value="HisKA"/>
    <property type="match status" value="1"/>
</dbReference>
<feature type="region of interest" description="Disordered" evidence="13">
    <location>
        <begin position="275"/>
        <end position="308"/>
    </location>
</feature>
<keyword evidence="5" id="KW-0597">Phosphoprotein</keyword>
<dbReference type="PROSITE" id="PS50109">
    <property type="entry name" value="HIS_KIN"/>
    <property type="match status" value="1"/>
</dbReference>
<dbReference type="InterPro" id="IPR003594">
    <property type="entry name" value="HATPase_dom"/>
</dbReference>
<feature type="domain" description="Histidine kinase" evidence="15">
    <location>
        <begin position="227"/>
        <end position="451"/>
    </location>
</feature>
<sequence>MRRALAGVALAVTSMVALSFLIPLALLVQSEARARSTTEAEQRASALAPVLALTTRSRDVQQAVSGLDSERRLAVHLPGGEVIGDRHAPASALARAERERETLAMDTDDGWVYLQPVILAGDRVAVVESFVPRSALTRGVVLSWGVMSLLAVGLVAGSVLVADRLGARVVRSSRELSRASNALGEGDLGIRVEPAGPPELKEAGRAFNSMADRVVGLLATERELVADLSHRLRTPLTALRLEAERMGSAPGSERLTAAITHLQTEIDSIISAARSPLAVGPPGGGTADGSGNGDGDGDGAASGDGAAGSRCEVSGVVRRRVEFWAVLAGQQGRPCGLEVTDEPTPVRLPYDDLAAVVDALIGNVFQHTPERTAFAVEVERTAGSVVLCVDDAGPGIADPDLALERGVSVGGSTGLGLDIALRAARTTRGDLTIGRGPLGGARVRVELGLAPAVPPAGTPSRASRAVRAAARRGRRTTPDRGGTPG</sequence>
<accession>A0A420UWA3</accession>
<evidence type="ECO:0000256" key="2">
    <source>
        <dbReference type="ARBA" id="ARBA00004651"/>
    </source>
</evidence>
<dbReference type="PANTHER" id="PTHR44936">
    <property type="entry name" value="SENSOR PROTEIN CREC"/>
    <property type="match status" value="1"/>
</dbReference>
<dbReference type="Pfam" id="PF00672">
    <property type="entry name" value="HAMP"/>
    <property type="match status" value="1"/>
</dbReference>
<dbReference type="InterPro" id="IPR036097">
    <property type="entry name" value="HisK_dim/P_sf"/>
</dbReference>
<dbReference type="OrthoDB" id="3206505at2"/>
<proteinExistence type="predicted"/>
<dbReference type="SUPFAM" id="SSF55874">
    <property type="entry name" value="ATPase domain of HSP90 chaperone/DNA topoisomerase II/histidine kinase"/>
    <property type="match status" value="1"/>
</dbReference>
<evidence type="ECO:0000256" key="8">
    <source>
        <dbReference type="ARBA" id="ARBA00022741"/>
    </source>
</evidence>
<reference evidence="17 18" key="1">
    <citation type="journal article" date="2014" name="Genome Announc.">
        <title>Draft Genome Sequence of Streptomyces fradiae ATCC 19609, a Strain Highly Sensitive to Antibiotics.</title>
        <authorList>
            <person name="Bekker O.B."/>
            <person name="Klimina K.M."/>
            <person name="Vatlin A.A."/>
            <person name="Zakharevich N.V."/>
            <person name="Kasianov A.S."/>
            <person name="Danilenko V.N."/>
        </authorList>
    </citation>
    <scope>NUCLEOTIDE SEQUENCE [LARGE SCALE GENOMIC DNA]</scope>
    <source>
        <strain evidence="17 18">ATCC 19609</strain>
    </source>
</reference>
<keyword evidence="18" id="KW-1185">Reference proteome</keyword>
<dbReference type="RefSeq" id="WP_051647852.1">
    <property type="nucleotide sequence ID" value="NZ_CP134822.1"/>
</dbReference>
<dbReference type="EMBL" id="JNAD02000016">
    <property type="protein sequence ID" value="RKM91741.1"/>
    <property type="molecule type" value="Genomic_DNA"/>
</dbReference>
<organism evidence="17 18">
    <name type="scientific">Streptomyces xinghaiensis</name>
    <dbReference type="NCBI Taxonomy" id="1038928"/>
    <lineage>
        <taxon>Bacteria</taxon>
        <taxon>Bacillati</taxon>
        <taxon>Actinomycetota</taxon>
        <taxon>Actinomycetes</taxon>
        <taxon>Kitasatosporales</taxon>
        <taxon>Streptomycetaceae</taxon>
        <taxon>Streptomyces</taxon>
    </lineage>
</organism>
<feature type="region of interest" description="Disordered" evidence="13">
    <location>
        <begin position="452"/>
        <end position="485"/>
    </location>
</feature>
<dbReference type="SUPFAM" id="SSF47384">
    <property type="entry name" value="Homodimeric domain of signal transducing histidine kinase"/>
    <property type="match status" value="1"/>
</dbReference>
<dbReference type="CDD" id="cd06225">
    <property type="entry name" value="HAMP"/>
    <property type="match status" value="1"/>
</dbReference>
<comment type="catalytic activity">
    <reaction evidence="1">
        <text>ATP + protein L-histidine = ADP + protein N-phospho-L-histidine.</text>
        <dbReference type="EC" id="2.7.13.3"/>
    </reaction>
</comment>
<evidence type="ECO:0000259" key="15">
    <source>
        <dbReference type="PROSITE" id="PS50109"/>
    </source>
</evidence>
<protein>
    <recommendedName>
        <fullName evidence="3">histidine kinase</fullName>
        <ecNumber evidence="3">2.7.13.3</ecNumber>
    </recommendedName>
</protein>
<dbReference type="SMART" id="SM00388">
    <property type="entry name" value="HisKA"/>
    <property type="match status" value="1"/>
</dbReference>
<feature type="domain" description="HAMP" evidence="16">
    <location>
        <begin position="167"/>
        <end position="219"/>
    </location>
</feature>
<dbReference type="Gene3D" id="3.30.565.10">
    <property type="entry name" value="Histidine kinase-like ATPase, C-terminal domain"/>
    <property type="match status" value="1"/>
</dbReference>
<dbReference type="PROSITE" id="PS50885">
    <property type="entry name" value="HAMP"/>
    <property type="match status" value="1"/>
</dbReference>
<keyword evidence="4" id="KW-1003">Cell membrane</keyword>
<evidence type="ECO:0000256" key="6">
    <source>
        <dbReference type="ARBA" id="ARBA00022679"/>
    </source>
</evidence>
<keyword evidence="8" id="KW-0547">Nucleotide-binding</keyword>
<evidence type="ECO:0000256" key="13">
    <source>
        <dbReference type="SAM" id="MobiDB-lite"/>
    </source>
</evidence>
<feature type="transmembrane region" description="Helical" evidence="14">
    <location>
        <begin position="141"/>
        <end position="162"/>
    </location>
</feature>
<dbReference type="SMART" id="SM00387">
    <property type="entry name" value="HATPase_c"/>
    <property type="match status" value="1"/>
</dbReference>
<evidence type="ECO:0000313" key="18">
    <source>
        <dbReference type="Proteomes" id="UP000028058"/>
    </source>
</evidence>
<dbReference type="InterPro" id="IPR036890">
    <property type="entry name" value="HATPase_C_sf"/>
</dbReference>
<evidence type="ECO:0000256" key="3">
    <source>
        <dbReference type="ARBA" id="ARBA00012438"/>
    </source>
</evidence>
<dbReference type="InterPro" id="IPR003661">
    <property type="entry name" value="HisK_dim/P_dom"/>
</dbReference>
<dbReference type="SMART" id="SM00304">
    <property type="entry name" value="HAMP"/>
    <property type="match status" value="1"/>
</dbReference>
<name>A0A420UWA3_9ACTN</name>
<dbReference type="GO" id="GO:0005886">
    <property type="term" value="C:plasma membrane"/>
    <property type="evidence" value="ECO:0007669"/>
    <property type="project" value="UniProtKB-SubCell"/>
</dbReference>